<evidence type="ECO:0000313" key="3">
    <source>
        <dbReference type="Proteomes" id="UP001338125"/>
    </source>
</evidence>
<dbReference type="Pfam" id="PF18922">
    <property type="entry name" value="DUF5672"/>
    <property type="match status" value="1"/>
</dbReference>
<dbReference type="InterPro" id="IPR043729">
    <property type="entry name" value="DUF5672"/>
</dbReference>
<feature type="domain" description="DUF5672" evidence="1">
    <location>
        <begin position="26"/>
        <end position="158"/>
    </location>
</feature>
<organism evidence="2 3">
    <name type="scientific">Cladobotryum mycophilum</name>
    <dbReference type="NCBI Taxonomy" id="491253"/>
    <lineage>
        <taxon>Eukaryota</taxon>
        <taxon>Fungi</taxon>
        <taxon>Dikarya</taxon>
        <taxon>Ascomycota</taxon>
        <taxon>Pezizomycotina</taxon>
        <taxon>Sordariomycetes</taxon>
        <taxon>Hypocreomycetidae</taxon>
        <taxon>Hypocreales</taxon>
        <taxon>Hypocreaceae</taxon>
        <taxon>Cladobotryum</taxon>
    </lineage>
</organism>
<evidence type="ECO:0000259" key="1">
    <source>
        <dbReference type="Pfam" id="PF18922"/>
    </source>
</evidence>
<keyword evidence="3" id="KW-1185">Reference proteome</keyword>
<name>A0ABR0SDN8_9HYPO</name>
<evidence type="ECO:0000313" key="2">
    <source>
        <dbReference type="EMBL" id="KAK5989942.1"/>
    </source>
</evidence>
<gene>
    <name evidence="2" type="ORF">PT974_08205</name>
</gene>
<reference evidence="2 3" key="1">
    <citation type="submission" date="2024-01" db="EMBL/GenBank/DDBJ databases">
        <title>Complete genome of Cladobotryum mycophilum ATHUM6906.</title>
        <authorList>
            <person name="Christinaki A.C."/>
            <person name="Myridakis A.I."/>
            <person name="Kouvelis V.N."/>
        </authorList>
    </citation>
    <scope>NUCLEOTIDE SEQUENCE [LARGE SCALE GENOMIC DNA]</scope>
    <source>
        <strain evidence="2 3">ATHUM6906</strain>
    </source>
</reference>
<dbReference type="Proteomes" id="UP001338125">
    <property type="component" value="Unassembled WGS sequence"/>
</dbReference>
<accession>A0ABR0SDN8</accession>
<sequence>MGSYESVAAINRSVAIRHHVAAGKLDLTYIPSNMSTVGQEMISRFLTTLWLYESVLQPAEWLLLFQTDSMLCANSRHNLDDFLEYDWVGAPWNPSGRWGGNGGLSLRRVSRIIDILRNQQRAHDSEPEDVWLSERLAHHPDGKVANGSVSLLFSGEVNSGLPEHVSRRRILDSTAFENESTIDSEYIEGIDDWRDGFYEPMGYHTGGSGAWLHGEIWGTPELRSHIWKYCPEIKMTLAMDVAQYVPGNCGSRWARSVAVDGDANV</sequence>
<protein>
    <recommendedName>
        <fullName evidence="1">DUF5672 domain-containing protein</fullName>
    </recommendedName>
</protein>
<dbReference type="EMBL" id="JAVFKD010000014">
    <property type="protein sequence ID" value="KAK5989942.1"/>
    <property type="molecule type" value="Genomic_DNA"/>
</dbReference>
<comment type="caution">
    <text evidence="2">The sequence shown here is derived from an EMBL/GenBank/DDBJ whole genome shotgun (WGS) entry which is preliminary data.</text>
</comment>
<proteinExistence type="predicted"/>